<dbReference type="EMBL" id="QRHA01000003">
    <property type="protein sequence ID" value="RDV27377.1"/>
    <property type="molecule type" value="Genomic_DNA"/>
</dbReference>
<protein>
    <submittedName>
        <fullName evidence="3">Glycoside hydrolase</fullName>
    </submittedName>
</protein>
<evidence type="ECO:0000313" key="4">
    <source>
        <dbReference type="Proteomes" id="UP000256561"/>
    </source>
</evidence>
<name>A0A3D8MAY9_9ALTE</name>
<dbReference type="SUPFAM" id="SSF49785">
    <property type="entry name" value="Galactose-binding domain-like"/>
    <property type="match status" value="2"/>
</dbReference>
<evidence type="ECO:0000256" key="1">
    <source>
        <dbReference type="ARBA" id="ARBA00022729"/>
    </source>
</evidence>
<gene>
    <name evidence="3" type="ORF">DXV75_04925</name>
</gene>
<comment type="caution">
    <text evidence="3">The sequence shown here is derived from an EMBL/GenBank/DDBJ whole genome shotgun (WGS) entry which is preliminary data.</text>
</comment>
<dbReference type="NCBIfam" id="NF045579">
    <property type="entry name" value="rhamnoside_JR"/>
    <property type="match status" value="1"/>
</dbReference>
<dbReference type="GO" id="GO:0016787">
    <property type="term" value="F:hydrolase activity"/>
    <property type="evidence" value="ECO:0007669"/>
    <property type="project" value="UniProtKB-KW"/>
</dbReference>
<dbReference type="AlphaFoldDB" id="A0A3D8MAY9"/>
<dbReference type="Proteomes" id="UP000256561">
    <property type="component" value="Unassembled WGS sequence"/>
</dbReference>
<keyword evidence="4" id="KW-1185">Reference proteome</keyword>
<dbReference type="PANTHER" id="PTHR43817">
    <property type="entry name" value="GLYCOSYL HYDROLASE"/>
    <property type="match status" value="1"/>
</dbReference>
<accession>A0A3D8MAY9</accession>
<dbReference type="RefSeq" id="WP_115592280.1">
    <property type="nucleotide sequence ID" value="NZ_QRHA01000003.1"/>
</dbReference>
<proteinExistence type="predicted"/>
<reference evidence="4" key="1">
    <citation type="submission" date="2018-08" db="EMBL/GenBank/DDBJ databases">
        <authorList>
            <person name="Zhang J."/>
            <person name="Du Z.-J."/>
        </authorList>
    </citation>
    <scope>NUCLEOTIDE SEQUENCE [LARGE SCALE GENOMIC DNA]</scope>
    <source>
        <strain evidence="4">KCTC 52655</strain>
    </source>
</reference>
<dbReference type="PANTHER" id="PTHR43817:SF1">
    <property type="entry name" value="HYDROLASE, FAMILY 43, PUTATIVE (AFU_ORTHOLOGUE AFUA_3G01660)-RELATED"/>
    <property type="match status" value="1"/>
</dbReference>
<evidence type="ECO:0000256" key="2">
    <source>
        <dbReference type="ARBA" id="ARBA00022801"/>
    </source>
</evidence>
<dbReference type="Pfam" id="PF17132">
    <property type="entry name" value="Glyco_hydro_106"/>
    <property type="match status" value="1"/>
</dbReference>
<dbReference type="OrthoDB" id="9761519at2"/>
<keyword evidence="2 3" id="KW-0378">Hydrolase</keyword>
<organism evidence="3 4">
    <name type="scientific">Alteromonas aestuariivivens</name>
    <dbReference type="NCBI Taxonomy" id="1938339"/>
    <lineage>
        <taxon>Bacteria</taxon>
        <taxon>Pseudomonadati</taxon>
        <taxon>Pseudomonadota</taxon>
        <taxon>Gammaproteobacteria</taxon>
        <taxon>Alteromonadales</taxon>
        <taxon>Alteromonadaceae</taxon>
        <taxon>Alteromonas/Salinimonas group</taxon>
        <taxon>Alteromonas</taxon>
    </lineage>
</organism>
<evidence type="ECO:0000313" key="3">
    <source>
        <dbReference type="EMBL" id="RDV27377.1"/>
    </source>
</evidence>
<dbReference type="Gene3D" id="2.60.120.260">
    <property type="entry name" value="Galactose-binding domain-like"/>
    <property type="match status" value="2"/>
</dbReference>
<dbReference type="InterPro" id="IPR008979">
    <property type="entry name" value="Galactose-bd-like_sf"/>
</dbReference>
<keyword evidence="1" id="KW-0732">Signal</keyword>
<sequence length="1091" mass="122656">MHYKKSVLQALVIGLFSQAVNGNGLSVSDFREPAKPYLPKTWMHAMNGNLSKPGFTEDFKAMQEAGIGGAIFFHVHRRDKPYSSRGPVRFGTDEFFDHLVHAAAEAGNNDIEFGVHNSDGWTSSGGPWVTPEMSMKRITWSELAVKGGQNIALPQPGFAEGLYQDVAVIALPQNPFNQSNAFANAKYSVSDPSLDATVLADSDWDTELEFIENDNSEYWVQVEVDEPASLRSLQIETPNRHGDAALQISDDGIHFTTVVENLRRPRTGARMWTFSPQLVSTERDGYKAKYFRLVFTHPITLKRFDLWAVPRVDDWLSMNAMERGRLSMAPQVDLKAITKASDVRVLNRGELPDGGVVVPEGNWRVLRFGYTSTGAFNVPATLEGEGLEVDKFDPEALGFHFEQYVGKLLKQAQAKGIEAFKTTEIDSYEVGGQNWTRDLDKSFQAQFDYDLIPWLPLLTGRVIESPEHTGAVLQEFRQHLSDLMVENYFGEFTRLSNQYGLESYIEPYGWGPFDELAAGGQADRLMGEFWVRDQEYNGRVMAAISSGHIYGKKIISAESFTSINTVNWYGHPYFYKHYGDKMWARGINETMFHRFAHQPNNHVKPGMTMDSIGSHIDRTQTWWSNGGVEWFRYLARGSYLLQQGVPDADFLIHLGDLAPLRVGNGNNTGVPDGYGYDYTNTDVLLNRVSVKDGYLVLPEGTRYRALQLVSTDYMHLKTLKRIQQLVAAGATVIGNKPQNVIGFSEWGAQAEFTHIADTLWGKDNNSEPQIRVYEKGLISSFDLEKSIERLKYQPDLKLNGKPAKFFAHRRIGGNDLYYFYNDQPTFEQIEVDIRDGDGIAEIWNVDDGSIEEIKQFTCNGKRLITELGLEPYAGRFVLIRRDNQPPAYNGKHSQLVNDVYTSRSHNTNVTALSGPWTVEFDTDLGGPGKASFPQLFDWVDSDLEGIRYYSGTATYSTRFTLSPEQRPGSQPLYLDLGDVQQIAEVSVNGQDMGTLWKPPFALDIREAVRAGQNTLTVKITNTWVNRLIGDEALPDTSGYAMTGDTVPWLNANQKPPESERVTFTGYNFFAKENQRELQSSGLLGPVRLISQ</sequence>